<evidence type="ECO:0000313" key="2">
    <source>
        <dbReference type="EMBL" id="QDS76555.1"/>
    </source>
</evidence>
<dbReference type="EMBL" id="CP042199">
    <property type="protein sequence ID" value="QDS76555.1"/>
    <property type="molecule type" value="Genomic_DNA"/>
</dbReference>
<dbReference type="CDD" id="cd20071">
    <property type="entry name" value="SET_SMYD"/>
    <property type="match status" value="1"/>
</dbReference>
<evidence type="ECO:0000259" key="1">
    <source>
        <dbReference type="PROSITE" id="PS50280"/>
    </source>
</evidence>
<dbReference type="Pfam" id="PF00856">
    <property type="entry name" value="SET"/>
    <property type="match status" value="1"/>
</dbReference>
<dbReference type="OrthoDB" id="3798067at2759"/>
<sequence>MSSRLSTGASSTGLRTQYNNEAALFNPKYSKESLYNRCRIREMNLPCEINDDLEVFSHPTKGRGVRARQEIIAGTIILLEKPMISKLARLPKSSFESRLKGRVQVLSLSDRKLFVQLAPNYDDFCQDQEYSRMKANAFDTTQADGNVTWNLYRYMCFINHSCVPNSSVRIDEQDRVEVRALIDIDVGTEIEFDYIPDISHDPSKMFEADKEFRYRSVSRRRKIIKERWGFDCHCKACEDAGEIDPMRRDANLLDRFLRPGLPEPWTESFGTLRDQFEAYVAFLEKQRIFCKVPAVCKFLIRAYDREARDGRMTRQVHQKAVLRLLKTIADACQAEYGQESRMCGKATEAYEELAEAWTVPTS</sequence>
<feature type="domain" description="SET" evidence="1">
    <location>
        <begin position="51"/>
        <end position="195"/>
    </location>
</feature>
<dbReference type="SMART" id="SM00317">
    <property type="entry name" value="SET"/>
    <property type="match status" value="1"/>
</dbReference>
<dbReference type="Gene3D" id="2.170.270.10">
    <property type="entry name" value="SET domain"/>
    <property type="match status" value="1"/>
</dbReference>
<dbReference type="AlphaFoldDB" id="A0A517LLP6"/>
<dbReference type="InterPro" id="IPR053185">
    <property type="entry name" value="SET_domain_protein"/>
</dbReference>
<dbReference type="SUPFAM" id="SSF82199">
    <property type="entry name" value="SET domain"/>
    <property type="match status" value="1"/>
</dbReference>
<name>A0A517LLP6_9PEZI</name>
<dbReference type="PANTHER" id="PTHR47332">
    <property type="entry name" value="SET DOMAIN-CONTAINING PROTEIN 5"/>
    <property type="match status" value="1"/>
</dbReference>
<dbReference type="Proteomes" id="UP000316270">
    <property type="component" value="Chromosome 15"/>
</dbReference>
<reference evidence="2 3" key="1">
    <citation type="submission" date="2019-07" db="EMBL/GenBank/DDBJ databases">
        <title>Finished genome of Venturia effusa.</title>
        <authorList>
            <person name="Young C.A."/>
            <person name="Cox M.P."/>
            <person name="Ganley A.R.D."/>
            <person name="David W.J."/>
        </authorList>
    </citation>
    <scope>NUCLEOTIDE SEQUENCE [LARGE SCALE GENOMIC DNA]</scope>
    <source>
        <strain evidence="3">albino</strain>
    </source>
</reference>
<protein>
    <recommendedName>
        <fullName evidence="1">SET domain-containing protein</fullName>
    </recommendedName>
</protein>
<gene>
    <name evidence="2" type="ORF">FKW77_006476</name>
</gene>
<dbReference type="InterPro" id="IPR001214">
    <property type="entry name" value="SET_dom"/>
</dbReference>
<organism evidence="2 3">
    <name type="scientific">Venturia effusa</name>
    <dbReference type="NCBI Taxonomy" id="50376"/>
    <lineage>
        <taxon>Eukaryota</taxon>
        <taxon>Fungi</taxon>
        <taxon>Dikarya</taxon>
        <taxon>Ascomycota</taxon>
        <taxon>Pezizomycotina</taxon>
        <taxon>Dothideomycetes</taxon>
        <taxon>Pleosporomycetidae</taxon>
        <taxon>Venturiales</taxon>
        <taxon>Venturiaceae</taxon>
        <taxon>Venturia</taxon>
    </lineage>
</organism>
<proteinExistence type="predicted"/>
<dbReference type="PANTHER" id="PTHR47332:SF2">
    <property type="entry name" value="SET-6"/>
    <property type="match status" value="1"/>
</dbReference>
<dbReference type="STRING" id="50376.A0A517LLP6"/>
<accession>A0A517LLP6</accession>
<dbReference type="InterPro" id="IPR046341">
    <property type="entry name" value="SET_dom_sf"/>
</dbReference>
<evidence type="ECO:0000313" key="3">
    <source>
        <dbReference type="Proteomes" id="UP000316270"/>
    </source>
</evidence>
<dbReference type="PROSITE" id="PS50280">
    <property type="entry name" value="SET"/>
    <property type="match status" value="1"/>
</dbReference>
<keyword evidence="3" id="KW-1185">Reference proteome</keyword>